<evidence type="ECO:0000256" key="1">
    <source>
        <dbReference type="ARBA" id="ARBA00038101"/>
    </source>
</evidence>
<accession>A0AAD4DFE0</accession>
<dbReference type="SMART" id="SM00671">
    <property type="entry name" value="SEL1"/>
    <property type="match status" value="10"/>
</dbReference>
<keyword evidence="3" id="KW-0812">Transmembrane</keyword>
<dbReference type="InterPro" id="IPR050767">
    <property type="entry name" value="Sel1_AlgK"/>
</dbReference>
<feature type="transmembrane region" description="Helical" evidence="3">
    <location>
        <begin position="1339"/>
        <end position="1358"/>
    </location>
</feature>
<dbReference type="SUPFAM" id="SSF81901">
    <property type="entry name" value="HCP-like"/>
    <property type="match status" value="3"/>
</dbReference>
<feature type="region of interest" description="Disordered" evidence="2">
    <location>
        <begin position="1368"/>
        <end position="1403"/>
    </location>
</feature>
<dbReference type="EMBL" id="JAAAIL010000525">
    <property type="protein sequence ID" value="KAG0275091.1"/>
    <property type="molecule type" value="Genomic_DNA"/>
</dbReference>
<feature type="region of interest" description="Disordered" evidence="2">
    <location>
        <begin position="576"/>
        <end position="620"/>
    </location>
</feature>
<dbReference type="PROSITE" id="PS00545">
    <property type="entry name" value="ALDOSE_1_EPIMERASE"/>
    <property type="match status" value="1"/>
</dbReference>
<dbReference type="SUPFAM" id="SSF74650">
    <property type="entry name" value="Galactose mutarotase-like"/>
    <property type="match status" value="1"/>
</dbReference>
<comment type="caution">
    <text evidence="4">The sequence shown here is derived from an EMBL/GenBank/DDBJ whole genome shotgun (WGS) entry which is preliminary data.</text>
</comment>
<gene>
    <name evidence="4" type="primary">HRD3</name>
    <name evidence="4" type="ORF">BGZ95_009189</name>
</gene>
<evidence type="ECO:0000256" key="2">
    <source>
        <dbReference type="SAM" id="MobiDB-lite"/>
    </source>
</evidence>
<comment type="similarity">
    <text evidence="1">Belongs to the sel-1 family.</text>
</comment>
<dbReference type="PANTHER" id="PTHR11102:SF147">
    <property type="entry name" value="SEL1L ADAPTOR SUBUNIT OF ERAD E3 UBIQUITIN LIGASE"/>
    <property type="match status" value="1"/>
</dbReference>
<evidence type="ECO:0000313" key="5">
    <source>
        <dbReference type="Proteomes" id="UP001194580"/>
    </source>
</evidence>
<dbReference type="Pfam" id="PF08238">
    <property type="entry name" value="Sel1"/>
    <property type="match status" value="9"/>
</dbReference>
<name>A0AAD4DFE0_9FUNG</name>
<feature type="compositionally biased region" description="Low complexity" evidence="2">
    <location>
        <begin position="576"/>
        <end position="598"/>
    </location>
</feature>
<organism evidence="4 5">
    <name type="scientific">Linnemannia exigua</name>
    <dbReference type="NCBI Taxonomy" id="604196"/>
    <lineage>
        <taxon>Eukaryota</taxon>
        <taxon>Fungi</taxon>
        <taxon>Fungi incertae sedis</taxon>
        <taxon>Mucoromycota</taxon>
        <taxon>Mortierellomycotina</taxon>
        <taxon>Mortierellomycetes</taxon>
        <taxon>Mortierellales</taxon>
        <taxon>Mortierellaceae</taxon>
        <taxon>Linnemannia</taxon>
    </lineage>
</organism>
<dbReference type="Gene3D" id="1.25.40.10">
    <property type="entry name" value="Tetratricopeptide repeat domain"/>
    <property type="match status" value="2"/>
</dbReference>
<dbReference type="GO" id="GO:0005975">
    <property type="term" value="P:carbohydrate metabolic process"/>
    <property type="evidence" value="ECO:0007669"/>
    <property type="project" value="InterPro"/>
</dbReference>
<proteinExistence type="inferred from homology"/>
<dbReference type="GO" id="GO:0030246">
    <property type="term" value="F:carbohydrate binding"/>
    <property type="evidence" value="ECO:0007669"/>
    <property type="project" value="InterPro"/>
</dbReference>
<keyword evidence="3" id="KW-1133">Transmembrane helix</keyword>
<sequence length="1413" mass="154707">MPIKTTILATEPVLVQQHDLTLTTTSGTNKEQKIYSATILTYGATLTHLTCPDRWNQPQDVVLGFDHWEDYLAQAQPGALNPYFGAIIGPTASRIANATFQLDSTHVQYNTTATTASPTTATSPTATHVLQASNGLDCHHGGPKGFDKQYWTTVEVNQEETSVTLEWISPHGEYGYPGRLVNSVQYRWTDQGELFIEFSAQLEEERQRGAQDAAISMDLHSTIVSLTNHAYWNLDGVLNPSEDQADQLQSLFVKTPPISGATCASTKEDENIVVVKNPCSIRDHTLWLSTPALIELGNKHPVPTGVIFDVRKTPELHVQKELLDFTREETGAGAGATQTHSANKNKCLAHGLELIPGGYGYDHVFALDGTDATHPTPVPVNDVGIQAYWPRTPHVATLYSPRSGIRLDLSTTEPALVLYAAGYLDKSLLRTKSKTLNIPSKPLVISPAAAVIESTVTTDKVVKIEAEFDKFAVLLAVTLFVSADAGSQDSFSLGVEKFQKGTAETLNKIENGKKMYQEALDLLEGSPVTVNQRVFVKQQSSLARSFLSDELQKQKGILPTALRLVTQGVVSFFKSNSANDDSSSTTPKSTSSSTSTTESENEDTSQESSGSTSNNAKSAVRRHRDINIAKAMDLLEKAGYEFENDDALWTLANMLFHGQYKTKRDLGQAFDMYATLADRSGNGTAQQIVGFMYSTGLGNVVERDEAKAMLYTTFSAWANNTAAELTLGYKYMHGIGTKKSCDDSLFYYKRAADKAYAMYMSGPPLGRTMPPIKGRLTDNDGGTYGSGASGPGEPEDSAFASNIKDFIEFHRYIADGDNPEARAAQFQLGILFYTGSAVKVTIPRDYVKAGGYLKKVAEGFFTPKMTTDAAILEAKEQRKRENRQREVEDAAFAAALLGKMYWRGEGFEASESDALYWFKKAAVLDNPVALNSLGVMNLKGVAGFAVNRAAAVGYFEKAAELKYLDAKVNLGLLYLEDPKYHRKAHEYFYEAQIQNFQAVYHLGEMYLYGRGVSKQCEKASRYFKYVAERGDWGDTLFPDAYDAYQAGDVEYAAIGYLQAAERGFEVGQSNFAWILDRELPTTHYLTMLTSPKRSPLMAMAETALVSLASPSRLLEMALVYWTRSANQGDVDARVKMGDYYYMGIGTEKDFKKATACYQVAAESEGSAMAMWNLGWMHENGVGVTKDFHLAKRWYDQSLTTNRIAVLPVSLSLARLNARFIWSYLTGGETGGDASSFWSIGSGKATGRGSAKKDASGDATPGGEDQGQAPKDNDGGSGGTGNDWDLNEIGKNGVKKWAHQKQTGPGDDGDSDDTDGFQQRHRQPGAEGDDGELFMDDEELVESIVIIGLCMVVGYLMYVRQFRFGNQQQQQQGNQNNDGNNNNNNDGNQQQQPMAGLPGDPHAPGRFAYYAAGG</sequence>
<evidence type="ECO:0000313" key="4">
    <source>
        <dbReference type="EMBL" id="KAG0275091.1"/>
    </source>
</evidence>
<dbReference type="GO" id="GO:0005789">
    <property type="term" value="C:endoplasmic reticulum membrane"/>
    <property type="evidence" value="ECO:0007669"/>
    <property type="project" value="TreeGrafter"/>
</dbReference>
<dbReference type="InterPro" id="IPR008183">
    <property type="entry name" value="Aldose_1/G6P_1-epimerase"/>
</dbReference>
<dbReference type="Pfam" id="PF01263">
    <property type="entry name" value="Aldose_epim"/>
    <property type="match status" value="1"/>
</dbReference>
<dbReference type="Gene3D" id="2.70.98.10">
    <property type="match status" value="1"/>
</dbReference>
<dbReference type="InterPro" id="IPR006597">
    <property type="entry name" value="Sel1-like"/>
</dbReference>
<dbReference type="PANTHER" id="PTHR11102">
    <property type="entry name" value="SEL-1-LIKE PROTEIN"/>
    <property type="match status" value="1"/>
</dbReference>
<evidence type="ECO:0000256" key="3">
    <source>
        <dbReference type="SAM" id="Phobius"/>
    </source>
</evidence>
<keyword evidence="3" id="KW-0472">Membrane</keyword>
<dbReference type="InterPro" id="IPR011990">
    <property type="entry name" value="TPR-like_helical_dom_sf"/>
</dbReference>
<keyword evidence="5" id="KW-1185">Reference proteome</keyword>
<dbReference type="GO" id="GO:0016853">
    <property type="term" value="F:isomerase activity"/>
    <property type="evidence" value="ECO:0007669"/>
    <property type="project" value="InterPro"/>
</dbReference>
<feature type="region of interest" description="Disordered" evidence="2">
    <location>
        <begin position="1244"/>
        <end position="1331"/>
    </location>
</feature>
<feature type="compositionally biased region" description="Low complexity" evidence="2">
    <location>
        <begin position="1368"/>
        <end position="1391"/>
    </location>
</feature>
<protein>
    <submittedName>
        <fullName evidence="4">ERAD-associated protein</fullName>
    </submittedName>
</protein>
<reference evidence="4" key="1">
    <citation type="journal article" date="2020" name="Fungal Divers.">
        <title>Resolving the Mortierellaceae phylogeny through synthesis of multi-gene phylogenetics and phylogenomics.</title>
        <authorList>
            <person name="Vandepol N."/>
            <person name="Liber J."/>
            <person name="Desiro A."/>
            <person name="Na H."/>
            <person name="Kennedy M."/>
            <person name="Barry K."/>
            <person name="Grigoriev I.V."/>
            <person name="Miller A.N."/>
            <person name="O'Donnell K."/>
            <person name="Stajich J.E."/>
            <person name="Bonito G."/>
        </authorList>
    </citation>
    <scope>NUCLEOTIDE SEQUENCE</scope>
    <source>
        <strain evidence="4">NRRL 28262</strain>
    </source>
</reference>
<dbReference type="InterPro" id="IPR014718">
    <property type="entry name" value="GH-type_carb-bd"/>
</dbReference>
<dbReference type="Proteomes" id="UP001194580">
    <property type="component" value="Unassembled WGS sequence"/>
</dbReference>
<dbReference type="InterPro" id="IPR011013">
    <property type="entry name" value="Gal_mutarotase_sf_dom"/>
</dbReference>
<feature type="region of interest" description="Disordered" evidence="2">
    <location>
        <begin position="776"/>
        <end position="795"/>
    </location>
</feature>
<dbReference type="InterPro" id="IPR018052">
    <property type="entry name" value="Ald1_epimerase_CS"/>
</dbReference>
<dbReference type="GO" id="GO:0036503">
    <property type="term" value="P:ERAD pathway"/>
    <property type="evidence" value="ECO:0007669"/>
    <property type="project" value="TreeGrafter"/>
</dbReference>